<dbReference type="RefSeq" id="WP_284055956.1">
    <property type="nucleotide sequence ID" value="NZ_JAMSLR010000002.1"/>
</dbReference>
<dbReference type="SUPFAM" id="SSF56300">
    <property type="entry name" value="Metallo-dependent phosphatases"/>
    <property type="match status" value="1"/>
</dbReference>
<dbReference type="PANTHER" id="PTHR37523">
    <property type="entry name" value="METALLOPHOSPHOESTERASE"/>
    <property type="match status" value="1"/>
</dbReference>
<dbReference type="Proteomes" id="UP001165306">
    <property type="component" value="Unassembled WGS sequence"/>
</dbReference>
<dbReference type="EMBL" id="JAMSLR010000002">
    <property type="protein sequence ID" value="MCM8748172.1"/>
    <property type="molecule type" value="Genomic_DNA"/>
</dbReference>
<evidence type="ECO:0000313" key="2">
    <source>
        <dbReference type="Proteomes" id="UP001165306"/>
    </source>
</evidence>
<keyword evidence="2" id="KW-1185">Reference proteome</keyword>
<reference evidence="1" key="1">
    <citation type="submission" date="2022-06" db="EMBL/GenBank/DDBJ databases">
        <title>CFH 74404 Thermomicrobiaceae sp.</title>
        <authorList>
            <person name="Ming H."/>
            <person name="Li W.-J."/>
            <person name="Zhao Z."/>
        </authorList>
    </citation>
    <scope>NUCLEOTIDE SEQUENCE</scope>
    <source>
        <strain evidence="1">CFH 74404</strain>
    </source>
</reference>
<proteinExistence type="predicted"/>
<dbReference type="CDD" id="cd00838">
    <property type="entry name" value="MPP_superfamily"/>
    <property type="match status" value="1"/>
</dbReference>
<dbReference type="InterPro" id="IPR029052">
    <property type="entry name" value="Metallo-depent_PP-like"/>
</dbReference>
<protein>
    <submittedName>
        <fullName evidence="1">Metallophosphoesterase</fullName>
    </submittedName>
</protein>
<dbReference type="Gene3D" id="3.60.21.10">
    <property type="match status" value="1"/>
</dbReference>
<accession>A0AA42B9E8</accession>
<comment type="caution">
    <text evidence="1">The sequence shown here is derived from an EMBL/GenBank/DDBJ whole genome shotgun (WGS) entry which is preliminary data.</text>
</comment>
<organism evidence="1 2">
    <name type="scientific">Thermalbibacter longus</name>
    <dbReference type="NCBI Taxonomy" id="2951981"/>
    <lineage>
        <taxon>Bacteria</taxon>
        <taxon>Pseudomonadati</taxon>
        <taxon>Thermomicrobiota</taxon>
        <taxon>Thermomicrobia</taxon>
        <taxon>Thermomicrobiales</taxon>
        <taxon>Thermomicrobiaceae</taxon>
        <taxon>Thermalbibacter</taxon>
    </lineage>
</organism>
<dbReference type="PANTHER" id="PTHR37523:SF1">
    <property type="entry name" value="CALCINEURIN-LIKE PHOSPHOESTERASE DOMAIN-CONTAINING PROTEIN"/>
    <property type="match status" value="1"/>
</dbReference>
<name>A0AA42B9E8_9BACT</name>
<evidence type="ECO:0000313" key="1">
    <source>
        <dbReference type="EMBL" id="MCM8748172.1"/>
    </source>
</evidence>
<dbReference type="AlphaFoldDB" id="A0AA42B9E8"/>
<sequence>MVRLFRRNEPASRSTRLALYYTSDVHGSERCFLKFLNAAKFYGVDTLVLGGDLTGKVLVPIVEIDGRWEMTFLGRHEVLATPADVAEAEKRIRFNGFYPYRCDQRELARMEADPQYAVEVFRRTMREAIERWVRLAEERLRGSGVSCFIMPGNDDEFDIDEALAHSDVIVNPDGRVVQLDGYQLLSLSWANPTPWNSPRELPEEELAARIERLARELDPGVPAIFNLHCPPFNSTLDSAPQLREDLSVVMVGGQPNMVPVGSRAVRAAIERYQPVLSLHGHIHESRGAVRIGRTLCINPGSAYGEGVLHGALVVLEGDRVASYQLVSG</sequence>
<gene>
    <name evidence="1" type="ORF">NET02_03355</name>
</gene>